<evidence type="ECO:0000256" key="6">
    <source>
        <dbReference type="ARBA" id="ARBA00022989"/>
    </source>
</evidence>
<dbReference type="Pfam" id="PF13807">
    <property type="entry name" value="GNVR"/>
    <property type="match status" value="1"/>
</dbReference>
<comment type="caution">
    <text evidence="12">The sequence shown here is derived from an EMBL/GenBank/DDBJ whole genome shotgun (WGS) entry which is preliminary data.</text>
</comment>
<dbReference type="InterPro" id="IPR050445">
    <property type="entry name" value="Bact_polysacc_biosynth/exp"/>
</dbReference>
<dbReference type="GO" id="GO:0005886">
    <property type="term" value="C:plasma membrane"/>
    <property type="evidence" value="ECO:0007669"/>
    <property type="project" value="UniProtKB-SubCell"/>
</dbReference>
<organism evidence="12 13">
    <name type="scientific">Marinibacterium profundimaris</name>
    <dbReference type="NCBI Taxonomy" id="1679460"/>
    <lineage>
        <taxon>Bacteria</taxon>
        <taxon>Pseudomonadati</taxon>
        <taxon>Pseudomonadota</taxon>
        <taxon>Alphaproteobacteria</taxon>
        <taxon>Rhodobacterales</taxon>
        <taxon>Paracoccaceae</taxon>
        <taxon>Marinibacterium</taxon>
    </lineage>
</organism>
<keyword evidence="5" id="KW-0067">ATP-binding</keyword>
<feature type="transmembrane region" description="Helical" evidence="9">
    <location>
        <begin position="421"/>
        <end position="440"/>
    </location>
</feature>
<keyword evidence="8" id="KW-0175">Coiled coil</keyword>
<dbReference type="EMBL" id="AQQR01000007">
    <property type="protein sequence ID" value="OWU72232.1"/>
    <property type="molecule type" value="Genomic_DNA"/>
</dbReference>
<dbReference type="Gene3D" id="3.40.50.300">
    <property type="entry name" value="P-loop containing nucleotide triphosphate hydrolases"/>
    <property type="match status" value="1"/>
</dbReference>
<reference evidence="12 13" key="1">
    <citation type="submission" date="2013-04" db="EMBL/GenBank/DDBJ databases">
        <title>Oceanicola sp. 22II1-22F33 Genome Sequencing.</title>
        <authorList>
            <person name="Lai Q."/>
            <person name="Li G."/>
            <person name="Shao Z."/>
        </authorList>
    </citation>
    <scope>NUCLEOTIDE SEQUENCE [LARGE SCALE GENOMIC DNA]</scope>
    <source>
        <strain evidence="12 13">22II1-22F33</strain>
    </source>
</reference>
<dbReference type="CDD" id="cd05387">
    <property type="entry name" value="BY-kinase"/>
    <property type="match status" value="1"/>
</dbReference>
<protein>
    <recommendedName>
        <fullName evidence="14">AAA domain-containing protein</fullName>
    </recommendedName>
</protein>
<dbReference type="PANTHER" id="PTHR32309">
    <property type="entry name" value="TYROSINE-PROTEIN KINASE"/>
    <property type="match status" value="1"/>
</dbReference>
<dbReference type="Pfam" id="PF02706">
    <property type="entry name" value="Wzz"/>
    <property type="match status" value="1"/>
</dbReference>
<evidence type="ECO:0000313" key="12">
    <source>
        <dbReference type="EMBL" id="OWU72232.1"/>
    </source>
</evidence>
<gene>
    <name evidence="12" type="ORF">ATO3_16845</name>
</gene>
<dbReference type="InterPro" id="IPR027417">
    <property type="entry name" value="P-loop_NTPase"/>
</dbReference>
<keyword evidence="4" id="KW-0547">Nucleotide-binding</keyword>
<comment type="subcellular location">
    <subcellularLocation>
        <location evidence="1">Cell membrane</location>
        <topology evidence="1">Multi-pass membrane protein</topology>
    </subcellularLocation>
</comment>
<dbReference type="InterPro" id="IPR032807">
    <property type="entry name" value="GNVR"/>
</dbReference>
<evidence type="ECO:0008006" key="14">
    <source>
        <dbReference type="Google" id="ProtNLM"/>
    </source>
</evidence>
<evidence type="ECO:0000256" key="8">
    <source>
        <dbReference type="SAM" id="Coils"/>
    </source>
</evidence>
<dbReference type="InterPro" id="IPR005702">
    <property type="entry name" value="Wzc-like_C"/>
</dbReference>
<feature type="transmembrane region" description="Helical" evidence="9">
    <location>
        <begin position="32"/>
        <end position="50"/>
    </location>
</feature>
<dbReference type="Proteomes" id="UP000215377">
    <property type="component" value="Unassembled WGS sequence"/>
</dbReference>
<dbReference type="SUPFAM" id="SSF52540">
    <property type="entry name" value="P-loop containing nucleoside triphosphate hydrolases"/>
    <property type="match status" value="1"/>
</dbReference>
<evidence type="ECO:0000259" key="11">
    <source>
        <dbReference type="Pfam" id="PF13807"/>
    </source>
</evidence>
<evidence type="ECO:0000256" key="1">
    <source>
        <dbReference type="ARBA" id="ARBA00004651"/>
    </source>
</evidence>
<evidence type="ECO:0000256" key="5">
    <source>
        <dbReference type="ARBA" id="ARBA00022840"/>
    </source>
</evidence>
<dbReference type="InterPro" id="IPR003856">
    <property type="entry name" value="LPS_length_determ_N"/>
</dbReference>
<feature type="coiled-coil region" evidence="8">
    <location>
        <begin position="227"/>
        <end position="299"/>
    </location>
</feature>
<evidence type="ECO:0000256" key="7">
    <source>
        <dbReference type="ARBA" id="ARBA00023136"/>
    </source>
</evidence>
<evidence type="ECO:0000313" key="13">
    <source>
        <dbReference type="Proteomes" id="UP000215377"/>
    </source>
</evidence>
<evidence type="ECO:0000256" key="9">
    <source>
        <dbReference type="SAM" id="Phobius"/>
    </source>
</evidence>
<feature type="domain" description="Tyrosine-protein kinase G-rich" evidence="11">
    <location>
        <begin position="369"/>
        <end position="442"/>
    </location>
</feature>
<keyword evidence="13" id="KW-1185">Reference proteome</keyword>
<dbReference type="GO" id="GO:0004713">
    <property type="term" value="F:protein tyrosine kinase activity"/>
    <property type="evidence" value="ECO:0007669"/>
    <property type="project" value="TreeGrafter"/>
</dbReference>
<sequence length="685" mass="74687">MRIDPAIRASQKPRDPDAVDLRGLLGLFVKRWKLIFGSALIAAIATYLAVSQMTAVYSAQAKVLLDPSGAQILTGDEVLQTREPSQQIINGELAILRSNILIQDVIAQLGFDRVLQISPGIAELPGDQQMDALVWAVRENLAVYAENESYVIALAFQSTDPALARDFTNTLADRYLNRQTETRRETIRQAGSWIEERLKALGADVAAREEQVAQMRTDSLIANGGTLENASQQIARLNNQLVVARAERATAEAQVRQLEQALTDGTPADAAAVVTSPVLEELQAQALDLRQQEASWAETVEVTHPRRAAILRELDQVDQQMSLEVSRILQKLRGEYEVARLSEQSLGDTIMQMEERVVAISRGEISLRQMERDAASARQTYEALLARLTDTRTQEQMQTSEAKLIESATLPTSPTAPRPKLMAAMAGSVVFALAAVAVFLTEMTATTFRTAAEVRDQTGLPVLASLPAGRWSSVNDCLNELRDTPYTPFSEAVRKLRTMLMMRDEFAISTCAVVLSSRSGEGRTTVALALAEMAVRAGRSTIVVDCDLREMGIGAQPGWAVDYDLADVLTGECPLEYAISQPVNRPFDALVNARPHPDVAEELSAMALKPIIEQLKALYDVVILEGPALLAASESIIVAKAADSCIYVVEHDRTERSSVQDGLGLLHEMQVPIEGVVLNKVPAGA</sequence>
<evidence type="ECO:0000256" key="3">
    <source>
        <dbReference type="ARBA" id="ARBA00022692"/>
    </source>
</evidence>
<feature type="domain" description="Polysaccharide chain length determinant N-terminal" evidence="10">
    <location>
        <begin position="18"/>
        <end position="109"/>
    </location>
</feature>
<evidence type="ECO:0000256" key="2">
    <source>
        <dbReference type="ARBA" id="ARBA00022475"/>
    </source>
</evidence>
<accession>A0A225NK34</accession>
<keyword evidence="6 9" id="KW-1133">Transmembrane helix</keyword>
<evidence type="ECO:0000259" key="10">
    <source>
        <dbReference type="Pfam" id="PF02706"/>
    </source>
</evidence>
<keyword evidence="3 9" id="KW-0812">Transmembrane</keyword>
<evidence type="ECO:0000256" key="4">
    <source>
        <dbReference type="ARBA" id="ARBA00022741"/>
    </source>
</evidence>
<proteinExistence type="predicted"/>
<name>A0A225NK34_9RHOB</name>
<keyword evidence="2" id="KW-1003">Cell membrane</keyword>
<keyword evidence="7 9" id="KW-0472">Membrane</keyword>
<dbReference type="PANTHER" id="PTHR32309:SF13">
    <property type="entry name" value="FERRIC ENTEROBACTIN TRANSPORT PROTEIN FEPE"/>
    <property type="match status" value="1"/>
</dbReference>
<dbReference type="AlphaFoldDB" id="A0A225NK34"/>